<keyword evidence="3" id="KW-0560">Oxidoreductase</keyword>
<dbReference type="GO" id="GO:0020037">
    <property type="term" value="F:heme binding"/>
    <property type="evidence" value="ECO:0007669"/>
    <property type="project" value="InterPro"/>
</dbReference>
<dbReference type="InterPro" id="IPR002401">
    <property type="entry name" value="Cyt_P450_E_grp-I"/>
</dbReference>
<dbReference type="CDD" id="cd11065">
    <property type="entry name" value="CYP64-like"/>
    <property type="match status" value="1"/>
</dbReference>
<dbReference type="PANTHER" id="PTHR46300:SF12">
    <property type="entry name" value="P450, PUTATIVE (EUROFUNG)-RELATED"/>
    <property type="match status" value="1"/>
</dbReference>
<evidence type="ECO:0000313" key="6">
    <source>
        <dbReference type="EMBL" id="KAI1611233.1"/>
    </source>
</evidence>
<name>A0AAN6DSF8_9EURO</name>
<protein>
    <submittedName>
        <fullName evidence="6">Cytochrome P450</fullName>
    </submittedName>
</protein>
<evidence type="ECO:0000256" key="2">
    <source>
        <dbReference type="ARBA" id="ARBA00022723"/>
    </source>
</evidence>
<dbReference type="InterPro" id="IPR050364">
    <property type="entry name" value="Cytochrome_P450_fung"/>
</dbReference>
<reference evidence="6" key="1">
    <citation type="journal article" date="2022" name="bioRxiv">
        <title>Deciphering the potential niche of two novel black yeast fungi from a biological soil crust based on their genomes, phenotypes, and melanin regulation.</title>
        <authorList>
            <consortium name="DOE Joint Genome Institute"/>
            <person name="Carr E.C."/>
            <person name="Barton Q."/>
            <person name="Grambo S."/>
            <person name="Sullivan M."/>
            <person name="Renfro C.M."/>
            <person name="Kuo A."/>
            <person name="Pangilinan J."/>
            <person name="Lipzen A."/>
            <person name="Keymanesh K."/>
            <person name="Savage E."/>
            <person name="Barry K."/>
            <person name="Grigoriev I.V."/>
            <person name="Riekhof W.R."/>
            <person name="Harris S.S."/>
        </authorList>
    </citation>
    <scope>NUCLEOTIDE SEQUENCE</scope>
    <source>
        <strain evidence="6">JF 03-4F</strain>
    </source>
</reference>
<dbReference type="InterPro" id="IPR001128">
    <property type="entry name" value="Cyt_P450"/>
</dbReference>
<keyword evidence="4 5" id="KW-0408">Iron</keyword>
<dbReference type="GO" id="GO:0004497">
    <property type="term" value="F:monooxygenase activity"/>
    <property type="evidence" value="ECO:0007669"/>
    <property type="project" value="InterPro"/>
</dbReference>
<dbReference type="GO" id="GO:0005506">
    <property type="term" value="F:iron ion binding"/>
    <property type="evidence" value="ECO:0007669"/>
    <property type="project" value="InterPro"/>
</dbReference>
<evidence type="ECO:0000256" key="4">
    <source>
        <dbReference type="ARBA" id="ARBA00023004"/>
    </source>
</evidence>
<comment type="caution">
    <text evidence="6">The sequence shown here is derived from an EMBL/GenBank/DDBJ whole genome shotgun (WGS) entry which is preliminary data.</text>
</comment>
<keyword evidence="5" id="KW-0349">Heme</keyword>
<organism evidence="6 7">
    <name type="scientific">Exophiala viscosa</name>
    <dbReference type="NCBI Taxonomy" id="2486360"/>
    <lineage>
        <taxon>Eukaryota</taxon>
        <taxon>Fungi</taxon>
        <taxon>Dikarya</taxon>
        <taxon>Ascomycota</taxon>
        <taxon>Pezizomycotina</taxon>
        <taxon>Eurotiomycetes</taxon>
        <taxon>Chaetothyriomycetidae</taxon>
        <taxon>Chaetothyriales</taxon>
        <taxon>Herpotrichiellaceae</taxon>
        <taxon>Exophiala</taxon>
    </lineage>
</organism>
<dbReference type="Proteomes" id="UP001203852">
    <property type="component" value="Unassembled WGS sequence"/>
</dbReference>
<dbReference type="PRINTS" id="PR00463">
    <property type="entry name" value="EP450I"/>
</dbReference>
<dbReference type="AlphaFoldDB" id="A0AAN6DSF8"/>
<evidence type="ECO:0000256" key="3">
    <source>
        <dbReference type="ARBA" id="ARBA00023002"/>
    </source>
</evidence>
<proteinExistence type="inferred from homology"/>
<feature type="binding site" description="axial binding residue" evidence="5">
    <location>
        <position position="436"/>
    </location>
    <ligand>
        <name>heme</name>
        <dbReference type="ChEBI" id="CHEBI:30413"/>
    </ligand>
    <ligandPart>
        <name>Fe</name>
        <dbReference type="ChEBI" id="CHEBI:18248"/>
    </ligandPart>
</feature>
<dbReference type="Gene3D" id="1.10.630.10">
    <property type="entry name" value="Cytochrome P450"/>
    <property type="match status" value="1"/>
</dbReference>
<accession>A0AAN6DSF8</accession>
<comment type="cofactor">
    <cofactor evidence="5">
        <name>heme</name>
        <dbReference type="ChEBI" id="CHEBI:30413"/>
    </cofactor>
</comment>
<comment type="similarity">
    <text evidence="1">Belongs to the cytochrome P450 family.</text>
</comment>
<dbReference type="PANTHER" id="PTHR46300">
    <property type="entry name" value="P450, PUTATIVE (EUROFUNG)-RELATED-RELATED"/>
    <property type="match status" value="1"/>
</dbReference>
<dbReference type="GO" id="GO:0016705">
    <property type="term" value="F:oxidoreductase activity, acting on paired donors, with incorporation or reduction of molecular oxygen"/>
    <property type="evidence" value="ECO:0007669"/>
    <property type="project" value="InterPro"/>
</dbReference>
<evidence type="ECO:0000256" key="5">
    <source>
        <dbReference type="PIRSR" id="PIRSR602401-1"/>
    </source>
</evidence>
<evidence type="ECO:0000256" key="1">
    <source>
        <dbReference type="ARBA" id="ARBA00010617"/>
    </source>
</evidence>
<dbReference type="EMBL" id="MU404356">
    <property type="protein sequence ID" value="KAI1611233.1"/>
    <property type="molecule type" value="Genomic_DNA"/>
</dbReference>
<dbReference type="Pfam" id="PF00067">
    <property type="entry name" value="p450"/>
    <property type="match status" value="1"/>
</dbReference>
<gene>
    <name evidence="6" type="ORF">EDD36DRAFT_466188</name>
</gene>
<dbReference type="SUPFAM" id="SSF48264">
    <property type="entry name" value="Cytochrome P450"/>
    <property type="match status" value="1"/>
</dbReference>
<keyword evidence="2 5" id="KW-0479">Metal-binding</keyword>
<evidence type="ECO:0000313" key="7">
    <source>
        <dbReference type="Proteomes" id="UP001203852"/>
    </source>
</evidence>
<dbReference type="InterPro" id="IPR036396">
    <property type="entry name" value="Cyt_P450_sf"/>
</dbReference>
<sequence>MPSPSWLLLGAALALFVGQRLIASIIWNRKYKLPPRVPGIPFFGNTFQIPPTQQGPWAKDLAEKYGEMFTCKFGSQTWVFLNSSRVVNDLMERRSAIYSSRPEWPMTQDIISGGSRIVMMGYNDHWRKLRKIMHSILNSRQTEVYKPFQDTESRHLLWDYLHNPDKWYTANGRFANSVIMSVVFGRRSQLGEPATEKLFETIEDFLSNVQPGANLVDGYPVLAKLPTFLQWWRPRGLRLFHKTRKVYADEVRNINQKLADGKQRDCFAVQFLEQCEKEPDINETQRLFVLGSLMEAGSDTSKVSVSQIIAAACTYPDWVPKARAELDAVCGADPQRLPGFGDRAKLPYITAVVKEGFRWRPNIAEIGTPTTLIKDDEYEGYKFPAGTVFTWNAWAIALSPNEYVEPERFYPERFLNEDLNNPLKGHWSFGPGRRVCTGWHVGEANVFIAISRLLYCFDFEEVPGHPIDTLRIPQLAGGKAPFAVNIKVRSEKHAQLIERECSSVVDLQY</sequence>
<keyword evidence="7" id="KW-1185">Reference proteome</keyword>